<feature type="coiled-coil region" evidence="1">
    <location>
        <begin position="1612"/>
        <end position="1693"/>
    </location>
</feature>
<protein>
    <submittedName>
        <fullName evidence="3">Uncharacterized protein</fullName>
    </submittedName>
</protein>
<evidence type="ECO:0000256" key="2">
    <source>
        <dbReference type="SAM" id="MobiDB-lite"/>
    </source>
</evidence>
<organism evidence="3 4">
    <name type="scientific">Calocera cornea HHB12733</name>
    <dbReference type="NCBI Taxonomy" id="1353952"/>
    <lineage>
        <taxon>Eukaryota</taxon>
        <taxon>Fungi</taxon>
        <taxon>Dikarya</taxon>
        <taxon>Basidiomycota</taxon>
        <taxon>Agaricomycotina</taxon>
        <taxon>Dacrymycetes</taxon>
        <taxon>Dacrymycetales</taxon>
        <taxon>Dacrymycetaceae</taxon>
        <taxon>Calocera</taxon>
    </lineage>
</organism>
<dbReference type="OrthoDB" id="3219467at2759"/>
<keyword evidence="1" id="KW-0175">Coiled coil</keyword>
<evidence type="ECO:0000256" key="1">
    <source>
        <dbReference type="SAM" id="Coils"/>
    </source>
</evidence>
<keyword evidence="4" id="KW-1185">Reference proteome</keyword>
<proteinExistence type="predicted"/>
<feature type="region of interest" description="Disordered" evidence="2">
    <location>
        <begin position="1"/>
        <end position="130"/>
    </location>
</feature>
<feature type="compositionally biased region" description="Basic and acidic residues" evidence="2">
    <location>
        <begin position="83"/>
        <end position="102"/>
    </location>
</feature>
<dbReference type="EMBL" id="KV424052">
    <property type="protein sequence ID" value="KZT52893.1"/>
    <property type="molecule type" value="Genomic_DNA"/>
</dbReference>
<gene>
    <name evidence="3" type="ORF">CALCODRAFT_486776</name>
</gene>
<dbReference type="InParanoid" id="A0A165DIQ7"/>
<name>A0A165DIQ7_9BASI</name>
<feature type="compositionally biased region" description="Low complexity" evidence="2">
    <location>
        <begin position="1"/>
        <end position="30"/>
    </location>
</feature>
<sequence>MSTPAPGGTVTNPGGVNTNAGGAVTNAGTPDKGDEPEWTVRPNDRPILDPGADKEWPKNLRGFSLSTEAPFKFSLPADPNAVVKKDPEPASKPDDKTTDPSDKKRKAPEPSPPTPGATDDGTTKKAKTEHNAGDIISVPLYQGLRQMRYWITNWGNIRTLQYDDPKDMFDDSSSPAGQQRRYIYLGSKQGGDMWILKTDFEALIGTAPSRLHEIYVAVAANFANDAGLGVQDIKKRGLIPPKPTLRNWLYNGACEITGPQALLPVMDPTPSSLFSSDPVKPEPEDEWTKRQKSDIYPLLCTLDTVKPKKSGFSVSARLMQPDMAATFKLIFSPTESAPDDRLAVLKAAVTELIASKKIPYPAAVALSYAEAKATAGYTLLNTAPWMMYHTWINTNDYAEVNKVMKIGASIRRDWPTEAKATAMVEDVCKTLNIPSLETGLVPQAVKLTVAKMQSAKGTGAKRNPDQGKVMGASATKFAKSFWTNVNPDAKPSDAEWLHRSAFHFGGVSDFADLQSSQTQDNLVFGTGEANTHMIREESFLDLVVNYFKPSTPADAPVLITNINPTSADPTPRVTQFDVDLKRTEKDIDKWILDAKYKWLCLELEYRLKYQNGANNFNFAVPIDPFSRYYPFRCEVALDALMFQKLVATPSTPALTTQTTTPQVSKNFVVRTVASNPSTVDGPSHAQVWEAAASSAPSVVSNGTAVQNPSVVPALTIAPGGVSLPGARAPAGTAASVIPSASASAPPVDGFTLVGDITLFGIKGLTAKFYSWKGPLPAGIVMGLIPPVYDQAVIDGDFHLSMVIDKLQGTPFDKIPFRNTTFTYQNYPFDTTKALGWHVEADIIIDESCGAAHDVLSKALRVQEPDLHVHACIGATQNWSTALKIPSFTLDGSFSGISAKICDELTLTSIGLQLLGSRAMQMYPEPKEVMKYGFGVFGTMHLSVPGSIIPLELSFDITEMAGMATLSADLCGDFWNDAFGISGLTLTDVAVTASFGITTPLSTFNFGVLAMFEHGATKAYFEGSYAAGGGFAISATVSDFTLNNVFDLADRFTGAQIKLPSAQVTIGSATIAVASGSGLTVALQNVQFGEYMAADATLTLSKTGISLRGDITSHDVLTFGEVEVKKAFIQIDFQSVNGAKETDVLLGGEVTIESLTIDAAIHVYEDATGPQWTIYAALTTAGNSLALSKLVSELHGTFLDLSLTQVSFCAASKDDPLMQSFIFSSTPYAFHQGVQINATVGNIDAMNALMRAPAGGFILSAGWSKATGFTLDIMPPSSTIVHLGKGISTDPFTLQIQTAGGAPGLMLYAGVKIPTAQSDTPLDFKLALSIDPIGARASAELDGWWVDPFGISKNVKIGPLVALSIEIIFEQFLTTGIPSGFGIAGGLQIGKAAASLALEISEDPMHELLSAEVKNLDINDVVDFAKLLTGLAIPQPDNFLQFTDVKLYICPAGTTLGSVTYPRGFSFDAAMVVFGKNASIDCNVSTSGASIKGSVDDFKLGPLEVRGTAGPQATLDVEVGLSKQHLGIDGMATFYEAEVALHVDLDVLPKPAFSFFATLKFTDLLLFALNAELVGAVDFKSLENADFLFDALMEQHILQYVSDELNKQFDLAKQAAEEGVESAQKKVDDEKAKMQAVIDAAQKKLDAASASWTAKRDAVTSSSQATINSYNANIATLQKKVSDAQAAYTKAQADAHNKLQSATNDRATKLAAAQHSVDDARNKMNGDITNAQNKVSAAEAKMQSEFGNAEHSIDDAQNKVNGLQSNIDNCNKEISDLNHLSKFNPKRAEIVKYGSQLAAYKVAKEAADKALDLAKAVIKGTGYVADQTAIKAAQGALDAAKSGGAITLSAAQETLKGVDAATAAAVKAAQASVDGLGKCSEAVAFTAAQGALEAFKKANDAAFAAATKALSEITGCAEKIAFDAASAGLDAAKHASTGLDAADGALKLAEDGGELALDAAKWAVDHAASLCDITVIHLSGSLRGILGLTGKVEKPLTAHVEGQAAGHAFSWDGTFDPRKTADFIKGVFEKLWNDIKSEAIKLK</sequence>
<dbReference type="STRING" id="1353952.A0A165DIQ7"/>
<feature type="compositionally biased region" description="Basic and acidic residues" evidence="2">
    <location>
        <begin position="42"/>
        <end position="58"/>
    </location>
</feature>
<accession>A0A165DIQ7</accession>
<evidence type="ECO:0000313" key="4">
    <source>
        <dbReference type="Proteomes" id="UP000076842"/>
    </source>
</evidence>
<dbReference type="Proteomes" id="UP000076842">
    <property type="component" value="Unassembled WGS sequence"/>
</dbReference>
<evidence type="ECO:0000313" key="3">
    <source>
        <dbReference type="EMBL" id="KZT52893.1"/>
    </source>
</evidence>
<feature type="compositionally biased region" description="Basic and acidic residues" evidence="2">
    <location>
        <begin position="121"/>
        <end position="130"/>
    </location>
</feature>
<feature type="coiled-coil region" evidence="1">
    <location>
        <begin position="1720"/>
        <end position="1779"/>
    </location>
</feature>
<reference evidence="3 4" key="1">
    <citation type="journal article" date="2016" name="Mol. Biol. Evol.">
        <title>Comparative Genomics of Early-Diverging Mushroom-Forming Fungi Provides Insights into the Origins of Lignocellulose Decay Capabilities.</title>
        <authorList>
            <person name="Nagy L.G."/>
            <person name="Riley R."/>
            <person name="Tritt A."/>
            <person name="Adam C."/>
            <person name="Daum C."/>
            <person name="Floudas D."/>
            <person name="Sun H."/>
            <person name="Yadav J.S."/>
            <person name="Pangilinan J."/>
            <person name="Larsson K.H."/>
            <person name="Matsuura K."/>
            <person name="Barry K."/>
            <person name="Labutti K."/>
            <person name="Kuo R."/>
            <person name="Ohm R.A."/>
            <person name="Bhattacharya S.S."/>
            <person name="Shirouzu T."/>
            <person name="Yoshinaga Y."/>
            <person name="Martin F.M."/>
            <person name="Grigoriev I.V."/>
            <person name="Hibbett D.S."/>
        </authorList>
    </citation>
    <scope>NUCLEOTIDE SEQUENCE [LARGE SCALE GENOMIC DNA]</scope>
    <source>
        <strain evidence="3 4">HHB12733</strain>
    </source>
</reference>